<feature type="region of interest" description="Disordered" evidence="1">
    <location>
        <begin position="520"/>
        <end position="544"/>
    </location>
</feature>
<proteinExistence type="predicted"/>
<dbReference type="InterPro" id="IPR016024">
    <property type="entry name" value="ARM-type_fold"/>
</dbReference>
<dbReference type="AlphaFoldDB" id="A0A8S1BKF6"/>
<evidence type="ECO:0000313" key="3">
    <source>
        <dbReference type="Proteomes" id="UP000494256"/>
    </source>
</evidence>
<dbReference type="EMBL" id="CADEBD010000745">
    <property type="protein sequence ID" value="CAB3259599.1"/>
    <property type="molecule type" value="Genomic_DNA"/>
</dbReference>
<dbReference type="GO" id="GO:0006364">
    <property type="term" value="P:rRNA processing"/>
    <property type="evidence" value="ECO:0007669"/>
    <property type="project" value="TreeGrafter"/>
</dbReference>
<sequence>MSRILENLRNVDPNNSDAVKETITAFFQNLPKHTEENCNVWLRVLEHVITRFPRYCAQHRSTIENHIAHFLDCANYYNVIEAAKCAHGLQQIRPSQDKTATAKNCWREQMSLLCNTAHKLIEAVFSKTVNIYKDSRNVKKLPTQLLSNTPLSTALSHVLDVKKTTPNTNSLDKDVILCNKLRNIFIFIQAMLVEVYPVAKPIQPQLILEVIVQALSVSSSANTNVTEAATVKIQAHRTLDALILCLGPNLIPFSALVFRCVMQTLRWSSDNPTEESSKVRCVAYNSLSRWLNTLHVHRVSSDDKGRSWEDEITNHIITDITPPKKTVELTMSNQYTKNLSKKARKKLANTMLQQSSLASHTPGEKNKLTVIEETNDEVANAALECLETFLTVCGIFLKQTTHKVFQERLVRECYHLDSYSKARSVRLLRALDGCRKNTPSNVPPPTQYLLQLYSTLINSQCDEVKKFSSQAILEIRLHLHCSPPSLNFAIEAPVDENKTKDKRKRISERNRAALESLLGKDRMPPANDEVITIADEPSTKRSRLESEVVLDNISVSSESAKSIEISDDDADNDVVREVELESQELQDKTEEDSNKQDTLTILEVHDDAQASNTIIDIDETGASTSISPQQELSQCEITPETNIYEAKTQIPLNISADTIEGDNSPISMEVVYDTNADKNVKVLEKMDDENLPSTNDTDDVQITCGQCVKSSQELEKDQDPEKHKEVENIPEVNETNEAELVLENGNGNEVIENIEVKITTKEITVDDMLADFVDEVNEETSAEATEV</sequence>
<comment type="caution">
    <text evidence="2">The sequence shown here is derived from an EMBL/GenBank/DDBJ whole genome shotgun (WGS) entry which is preliminary data.</text>
</comment>
<gene>
    <name evidence="2" type="ORF">APLA_LOCUS16597</name>
</gene>
<dbReference type="GO" id="GO:0005634">
    <property type="term" value="C:nucleus"/>
    <property type="evidence" value="ECO:0007669"/>
    <property type="project" value="TreeGrafter"/>
</dbReference>
<organism evidence="2 3">
    <name type="scientific">Arctia plantaginis</name>
    <name type="common">Wood tiger moth</name>
    <name type="synonym">Phalaena plantaginis</name>
    <dbReference type="NCBI Taxonomy" id="874455"/>
    <lineage>
        <taxon>Eukaryota</taxon>
        <taxon>Metazoa</taxon>
        <taxon>Ecdysozoa</taxon>
        <taxon>Arthropoda</taxon>
        <taxon>Hexapoda</taxon>
        <taxon>Insecta</taxon>
        <taxon>Pterygota</taxon>
        <taxon>Neoptera</taxon>
        <taxon>Endopterygota</taxon>
        <taxon>Lepidoptera</taxon>
        <taxon>Glossata</taxon>
        <taxon>Ditrysia</taxon>
        <taxon>Noctuoidea</taxon>
        <taxon>Erebidae</taxon>
        <taxon>Arctiinae</taxon>
        <taxon>Arctia</taxon>
    </lineage>
</organism>
<accession>A0A8S1BKF6</accession>
<name>A0A8S1BKF6_ARCPL</name>
<dbReference type="Proteomes" id="UP000494256">
    <property type="component" value="Unassembled WGS sequence"/>
</dbReference>
<evidence type="ECO:0000256" key="1">
    <source>
        <dbReference type="SAM" id="MobiDB-lite"/>
    </source>
</evidence>
<dbReference type="PANTHER" id="PTHR34105:SF1">
    <property type="entry name" value="PROLINE-, GLUTAMIC ACID- AND LEUCINE-RICH PROTEIN 1"/>
    <property type="match status" value="1"/>
</dbReference>
<protein>
    <recommendedName>
        <fullName evidence="4">Pre-rRNA-processing protein RIX1 N-terminal domain-containing protein</fullName>
    </recommendedName>
</protein>
<evidence type="ECO:0008006" key="4">
    <source>
        <dbReference type="Google" id="ProtNLM"/>
    </source>
</evidence>
<reference evidence="2 3" key="1">
    <citation type="submission" date="2020-04" db="EMBL/GenBank/DDBJ databases">
        <authorList>
            <person name="Wallbank WR R."/>
            <person name="Pardo Diaz C."/>
            <person name="Kozak K."/>
            <person name="Martin S."/>
            <person name="Jiggins C."/>
            <person name="Moest M."/>
            <person name="Warren A I."/>
            <person name="Byers J.R.P. K."/>
            <person name="Montejo-Kovacevich G."/>
            <person name="Yen C E."/>
        </authorList>
    </citation>
    <scope>NUCLEOTIDE SEQUENCE [LARGE SCALE GENOMIC DNA]</scope>
</reference>
<dbReference type="OrthoDB" id="7180956at2759"/>
<evidence type="ECO:0000313" key="2">
    <source>
        <dbReference type="EMBL" id="CAB3259599.1"/>
    </source>
</evidence>
<dbReference type="SUPFAM" id="SSF48371">
    <property type="entry name" value="ARM repeat"/>
    <property type="match status" value="1"/>
</dbReference>
<dbReference type="PANTHER" id="PTHR34105">
    <property type="entry name" value="PROLINE-, GLUTAMIC ACID- AND LEUCINE-RICH PROTEIN 1"/>
    <property type="match status" value="1"/>
</dbReference>